<dbReference type="SUPFAM" id="SSF54695">
    <property type="entry name" value="POZ domain"/>
    <property type="match status" value="1"/>
</dbReference>
<reference evidence="2" key="1">
    <citation type="journal article" date="2020" name="J. Eukaryot. Microbiol.">
        <title>De novo Sequencing, Assembly and Annotation of the Transcriptome for the Free-Living Testate Amoeba Arcella intermedia.</title>
        <authorList>
            <person name="Ribeiro G.M."/>
            <person name="Porfirio-Sousa A.L."/>
            <person name="Maurer-Alcala X.X."/>
            <person name="Katz L.A."/>
            <person name="Lahr D.J.G."/>
        </authorList>
    </citation>
    <scope>NUCLEOTIDE SEQUENCE</scope>
</reference>
<dbReference type="Pfam" id="PF02214">
    <property type="entry name" value="BTB_2"/>
    <property type="match status" value="1"/>
</dbReference>
<name>A0A6B2LCK1_9EUKA</name>
<accession>A0A6B2LCK1</accession>
<dbReference type="GO" id="GO:0051260">
    <property type="term" value="P:protein homooligomerization"/>
    <property type="evidence" value="ECO:0007669"/>
    <property type="project" value="InterPro"/>
</dbReference>
<feature type="domain" description="Potassium channel tetramerisation-type BTB" evidence="1">
    <location>
        <begin position="12"/>
        <end position="59"/>
    </location>
</feature>
<dbReference type="EMBL" id="GIBP01005746">
    <property type="protein sequence ID" value="NDV34715.1"/>
    <property type="molecule type" value="Transcribed_RNA"/>
</dbReference>
<sequence>MLGSENWKPDLNGYYFIDRDPIFFARILYFLRSGVWNLSGLSERDIELLKLELDYYLLSFHKDDDKGPSHLEDPPEAPSEPKVLNFKLSELSVSSLPVKPDNAISPKWIPTPKVTVSQDGKTTTNQTEGWNSVKTEAIPSSSSWTIEIVSIGSGNLGMIGAIPAQTFIPNGTHFSSCGGGIYQPNSEVYTDGTWNVEVYNNNNWSPIKVGSKIRYEWDKAGRKLVMFVDGTKTVQFGNVAESIVPCVAFYGVGSVVKFL</sequence>
<dbReference type="AlphaFoldDB" id="A0A6B2LCK1"/>
<organism evidence="2">
    <name type="scientific">Arcella intermedia</name>
    <dbReference type="NCBI Taxonomy" id="1963864"/>
    <lineage>
        <taxon>Eukaryota</taxon>
        <taxon>Amoebozoa</taxon>
        <taxon>Tubulinea</taxon>
        <taxon>Elardia</taxon>
        <taxon>Arcellinida</taxon>
        <taxon>Sphaerothecina</taxon>
        <taxon>Arcellidae</taxon>
        <taxon>Arcella</taxon>
    </lineage>
</organism>
<proteinExistence type="predicted"/>
<dbReference type="InterPro" id="IPR003131">
    <property type="entry name" value="T1-type_BTB"/>
</dbReference>
<evidence type="ECO:0000313" key="2">
    <source>
        <dbReference type="EMBL" id="NDV34715.1"/>
    </source>
</evidence>
<evidence type="ECO:0000259" key="1">
    <source>
        <dbReference type="Pfam" id="PF02214"/>
    </source>
</evidence>
<protein>
    <recommendedName>
        <fullName evidence="1">Potassium channel tetramerisation-type BTB domain-containing protein</fullName>
    </recommendedName>
</protein>
<dbReference type="InterPro" id="IPR011333">
    <property type="entry name" value="SKP1/BTB/POZ_sf"/>
</dbReference>
<dbReference type="Gene3D" id="3.30.710.10">
    <property type="entry name" value="Potassium Channel Kv1.1, Chain A"/>
    <property type="match status" value="1"/>
</dbReference>